<organism evidence="2 3">
    <name type="scientific">Araneus ventricosus</name>
    <name type="common">Orbweaver spider</name>
    <name type="synonym">Epeira ventricosa</name>
    <dbReference type="NCBI Taxonomy" id="182803"/>
    <lineage>
        <taxon>Eukaryota</taxon>
        <taxon>Metazoa</taxon>
        <taxon>Ecdysozoa</taxon>
        <taxon>Arthropoda</taxon>
        <taxon>Chelicerata</taxon>
        <taxon>Arachnida</taxon>
        <taxon>Araneae</taxon>
        <taxon>Araneomorphae</taxon>
        <taxon>Entelegynae</taxon>
        <taxon>Araneoidea</taxon>
        <taxon>Araneidae</taxon>
        <taxon>Araneus</taxon>
    </lineage>
</organism>
<dbReference type="GO" id="GO:0006313">
    <property type="term" value="P:DNA transposition"/>
    <property type="evidence" value="ECO:0007669"/>
    <property type="project" value="InterPro"/>
</dbReference>
<dbReference type="InterPro" id="IPR002492">
    <property type="entry name" value="Transposase_Tc1-like"/>
</dbReference>
<dbReference type="EMBL" id="BGPR01007146">
    <property type="protein sequence ID" value="GBN24624.1"/>
    <property type="molecule type" value="Genomic_DNA"/>
</dbReference>
<name>A0A4Y2MDQ7_ARAVE</name>
<evidence type="ECO:0000259" key="1">
    <source>
        <dbReference type="Pfam" id="PF01498"/>
    </source>
</evidence>
<keyword evidence="3" id="KW-1185">Reference proteome</keyword>
<dbReference type="Gene3D" id="3.30.420.10">
    <property type="entry name" value="Ribonuclease H-like superfamily/Ribonuclease H"/>
    <property type="match status" value="1"/>
</dbReference>
<protein>
    <submittedName>
        <fullName evidence="2">Transposable element Tcb1 transposase</fullName>
    </submittedName>
</protein>
<gene>
    <name evidence="2" type="primary">TCB1_296</name>
    <name evidence="2" type="ORF">AVEN_211162_1</name>
</gene>
<proteinExistence type="predicted"/>
<dbReference type="Pfam" id="PF01498">
    <property type="entry name" value="HTH_Tnp_Tc3_2"/>
    <property type="match status" value="1"/>
</dbReference>
<dbReference type="PANTHER" id="PTHR23022:SF135">
    <property type="entry name" value="SI:DKEY-77F5.3"/>
    <property type="match status" value="1"/>
</dbReference>
<dbReference type="GO" id="GO:0015074">
    <property type="term" value="P:DNA integration"/>
    <property type="evidence" value="ECO:0007669"/>
    <property type="project" value="InterPro"/>
</dbReference>
<dbReference type="PANTHER" id="PTHR23022">
    <property type="entry name" value="TRANSPOSABLE ELEMENT-RELATED"/>
    <property type="match status" value="1"/>
</dbReference>
<dbReference type="Proteomes" id="UP000499080">
    <property type="component" value="Unassembled WGS sequence"/>
</dbReference>
<dbReference type="InterPro" id="IPR052338">
    <property type="entry name" value="Transposase_5"/>
</dbReference>
<evidence type="ECO:0000313" key="2">
    <source>
        <dbReference type="EMBL" id="GBN24624.1"/>
    </source>
</evidence>
<dbReference type="InterPro" id="IPR036397">
    <property type="entry name" value="RNaseH_sf"/>
</dbReference>
<evidence type="ECO:0000313" key="3">
    <source>
        <dbReference type="Proteomes" id="UP000499080"/>
    </source>
</evidence>
<accession>A0A4Y2MDQ7</accession>
<feature type="domain" description="Transposase Tc1-like" evidence="1">
    <location>
        <begin position="36"/>
        <end position="105"/>
    </location>
</feature>
<sequence length="224" mass="25718">MSLPFPTTKPTSRNDAKGTFSIQEVQPRTANRYDERRYLSLCSLRNRTATPTQLRSSLAAATEKLVSATTVSRRLHEGGLYARRPAIFVSRHRRERLRWAHQHVHWTPDQWKTVLFTDESRFCLQSDSRRYLVWREPGTRYHPSNIRERGAYGGGSVCVWGGISLGGRTDLHVFPHGTVNAQAYRDDILHAYVHPYAGAIGDDFLLQDDNARSHRARIVDDYLQ</sequence>
<dbReference type="OrthoDB" id="4349822at2759"/>
<dbReference type="GO" id="GO:0003677">
    <property type="term" value="F:DNA binding"/>
    <property type="evidence" value="ECO:0007669"/>
    <property type="project" value="InterPro"/>
</dbReference>
<dbReference type="AlphaFoldDB" id="A0A4Y2MDQ7"/>
<comment type="caution">
    <text evidence="2">The sequence shown here is derived from an EMBL/GenBank/DDBJ whole genome shotgun (WGS) entry which is preliminary data.</text>
</comment>
<reference evidence="2 3" key="1">
    <citation type="journal article" date="2019" name="Sci. Rep.">
        <title>Orb-weaving spider Araneus ventricosus genome elucidates the spidroin gene catalogue.</title>
        <authorList>
            <person name="Kono N."/>
            <person name="Nakamura H."/>
            <person name="Ohtoshi R."/>
            <person name="Moran D.A.P."/>
            <person name="Shinohara A."/>
            <person name="Yoshida Y."/>
            <person name="Fujiwara M."/>
            <person name="Mori M."/>
            <person name="Tomita M."/>
            <person name="Arakawa K."/>
        </authorList>
    </citation>
    <scope>NUCLEOTIDE SEQUENCE [LARGE SCALE GENOMIC DNA]</scope>
</reference>